<sequence length="145" mass="14694">MAKAASKPAAPIVEDRGEFSLVLDGATYGLRPSYEAIEAVEAATGQGLIDLARAGLAAKLSLAVTSQVATEFIRAWGRANGDKGASGANAPRIAKLILNSDGGFHAALQTLSGVLSLAVTGGFDAEGEMKPSTTPNPAKEARVDG</sequence>
<dbReference type="Proteomes" id="UP001176468">
    <property type="component" value="Unassembled WGS sequence"/>
</dbReference>
<comment type="caution">
    <text evidence="2">The sequence shown here is derived from an EMBL/GenBank/DDBJ whole genome shotgun (WGS) entry which is preliminary data.</text>
</comment>
<protein>
    <recommendedName>
        <fullName evidence="4">Phage tail tube protein, GTA-gp10</fullName>
    </recommendedName>
</protein>
<gene>
    <name evidence="2" type="ORF">Q5H94_14055</name>
</gene>
<reference evidence="2" key="1">
    <citation type="submission" date="2023-07" db="EMBL/GenBank/DDBJ databases">
        <authorList>
            <person name="Kim M.K."/>
        </authorList>
    </citation>
    <scope>NUCLEOTIDE SEQUENCE</scope>
    <source>
        <strain evidence="2">CA1-15</strain>
    </source>
</reference>
<dbReference type="EMBL" id="JAUQSZ010000009">
    <property type="protein sequence ID" value="MDO7843455.1"/>
    <property type="molecule type" value="Genomic_DNA"/>
</dbReference>
<name>A0ABT9A2I7_9SPHN</name>
<evidence type="ECO:0000256" key="1">
    <source>
        <dbReference type="SAM" id="MobiDB-lite"/>
    </source>
</evidence>
<accession>A0ABT9A2I7</accession>
<evidence type="ECO:0000313" key="3">
    <source>
        <dbReference type="Proteomes" id="UP001176468"/>
    </source>
</evidence>
<keyword evidence="3" id="KW-1185">Reference proteome</keyword>
<dbReference type="RefSeq" id="WP_304561906.1">
    <property type="nucleotide sequence ID" value="NZ_JAUQSZ010000009.1"/>
</dbReference>
<feature type="region of interest" description="Disordered" evidence="1">
    <location>
        <begin position="125"/>
        <end position="145"/>
    </location>
</feature>
<evidence type="ECO:0000313" key="2">
    <source>
        <dbReference type="EMBL" id="MDO7843455.1"/>
    </source>
</evidence>
<proteinExistence type="predicted"/>
<organism evidence="2 3">
    <name type="scientific">Sphingomonas immobilis</name>
    <dbReference type="NCBI Taxonomy" id="3063997"/>
    <lineage>
        <taxon>Bacteria</taxon>
        <taxon>Pseudomonadati</taxon>
        <taxon>Pseudomonadota</taxon>
        <taxon>Alphaproteobacteria</taxon>
        <taxon>Sphingomonadales</taxon>
        <taxon>Sphingomonadaceae</taxon>
        <taxon>Sphingomonas</taxon>
    </lineage>
</organism>
<evidence type="ECO:0008006" key="4">
    <source>
        <dbReference type="Google" id="ProtNLM"/>
    </source>
</evidence>